<dbReference type="RefSeq" id="WP_084275409.1">
    <property type="nucleotide sequence ID" value="NZ_AP026671.1"/>
</dbReference>
<dbReference type="NCBIfam" id="NF001095">
    <property type="entry name" value="PRK00124.1"/>
    <property type="match status" value="1"/>
</dbReference>
<keyword evidence="4" id="KW-1185">Reference proteome</keyword>
<reference evidence="4" key="1">
    <citation type="submission" date="2017-04" db="EMBL/GenBank/DDBJ databases">
        <authorList>
            <person name="Varghese N."/>
            <person name="Submissions S."/>
        </authorList>
    </citation>
    <scope>NUCLEOTIDE SEQUENCE [LARGE SCALE GENOMIC DNA]</scope>
    <source>
        <strain evidence="4">DSM 16512</strain>
    </source>
</reference>
<dbReference type="OrthoDB" id="9798918at2"/>
<dbReference type="PANTHER" id="PTHR35146:SF1">
    <property type="entry name" value="UPF0178 PROTEIN YAII"/>
    <property type="match status" value="1"/>
</dbReference>
<dbReference type="PANTHER" id="PTHR35146">
    <property type="entry name" value="UPF0178 PROTEIN YAII"/>
    <property type="match status" value="1"/>
</dbReference>
<accession>A0A1W1WS93</accession>
<proteinExistence type="inferred from homology"/>
<evidence type="ECO:0000256" key="1">
    <source>
        <dbReference type="ARBA" id="ARBA00008522"/>
    </source>
</evidence>
<dbReference type="Pfam" id="PF02639">
    <property type="entry name" value="DUF188"/>
    <property type="match status" value="1"/>
</dbReference>
<organism evidence="3 4">
    <name type="scientific">Nitratiruptor tergarcus DSM 16512</name>
    <dbReference type="NCBI Taxonomy" id="1069081"/>
    <lineage>
        <taxon>Bacteria</taxon>
        <taxon>Pseudomonadati</taxon>
        <taxon>Campylobacterota</taxon>
        <taxon>Epsilonproteobacteria</taxon>
        <taxon>Nautiliales</taxon>
        <taxon>Nitratiruptoraceae</taxon>
        <taxon>Nitratiruptor</taxon>
    </lineage>
</organism>
<dbReference type="Proteomes" id="UP000192602">
    <property type="component" value="Unassembled WGS sequence"/>
</dbReference>
<dbReference type="HAMAP" id="MF_00489">
    <property type="entry name" value="UPF0178"/>
    <property type="match status" value="1"/>
</dbReference>
<evidence type="ECO:0000256" key="2">
    <source>
        <dbReference type="HAMAP-Rule" id="MF_00489"/>
    </source>
</evidence>
<dbReference type="EMBL" id="FWWZ01000001">
    <property type="protein sequence ID" value="SMC09167.1"/>
    <property type="molecule type" value="Genomic_DNA"/>
</dbReference>
<protein>
    <recommendedName>
        <fullName evidence="2">UPF0178 protein SAMN05660197_0971</fullName>
    </recommendedName>
</protein>
<sequence>MRLFIDADALPNMLKPLLLKAITRYTIPTYIVSNKPVSIGSSPFIQSIIVDQGIDKADLWIIEQVEPEDLVITADIPLADKVVAKGAWALDHRGILYDPENIKHYLALRNLMQTIRDTGEKTKGPASFSPKDKQAFANALSKFLAKHITH</sequence>
<dbReference type="InterPro" id="IPR003791">
    <property type="entry name" value="UPF0178"/>
</dbReference>
<dbReference type="CDD" id="cd18720">
    <property type="entry name" value="PIN_YqxD-like"/>
    <property type="match status" value="1"/>
</dbReference>
<gene>
    <name evidence="3" type="ORF">SAMN05660197_0971</name>
</gene>
<evidence type="ECO:0000313" key="3">
    <source>
        <dbReference type="EMBL" id="SMC09167.1"/>
    </source>
</evidence>
<comment type="similarity">
    <text evidence="1 2">Belongs to the UPF0178 family.</text>
</comment>
<name>A0A1W1WS93_9BACT</name>
<dbReference type="AlphaFoldDB" id="A0A1W1WS93"/>
<evidence type="ECO:0000313" key="4">
    <source>
        <dbReference type="Proteomes" id="UP000192602"/>
    </source>
</evidence>